<feature type="transmembrane region" description="Helical" evidence="1">
    <location>
        <begin position="49"/>
        <end position="69"/>
    </location>
</feature>
<feature type="transmembrane region" description="Helical" evidence="1">
    <location>
        <begin position="16"/>
        <end position="37"/>
    </location>
</feature>
<reference evidence="3" key="1">
    <citation type="journal article" date="2019" name="Int. J. Syst. Evol. Microbiol.">
        <title>The Global Catalogue of Microorganisms (GCM) 10K type strain sequencing project: providing services to taxonomists for standard genome sequencing and annotation.</title>
        <authorList>
            <consortium name="The Broad Institute Genomics Platform"/>
            <consortium name="The Broad Institute Genome Sequencing Center for Infectious Disease"/>
            <person name="Wu L."/>
            <person name="Ma J."/>
        </authorList>
    </citation>
    <scope>NUCLEOTIDE SEQUENCE [LARGE SCALE GENOMIC DNA]</scope>
    <source>
        <strain evidence="3">JCM 3175</strain>
    </source>
</reference>
<protein>
    <submittedName>
        <fullName evidence="2">Uncharacterized protein</fullName>
    </submittedName>
</protein>
<evidence type="ECO:0000256" key="1">
    <source>
        <dbReference type="SAM" id="Phobius"/>
    </source>
</evidence>
<name>A0ABP8SDI4_9ACTN</name>
<evidence type="ECO:0000313" key="2">
    <source>
        <dbReference type="EMBL" id="GAA4565950.1"/>
    </source>
</evidence>
<keyword evidence="3" id="KW-1185">Reference proteome</keyword>
<sequence>MTGMTKLDGRPTAKQVAGLGAWFLAFGLAMLPLEIWVGDHPFRGGPSSWGLGENFSVMGLVALCLAALLHRQQR</sequence>
<dbReference type="Proteomes" id="UP001500307">
    <property type="component" value="Unassembled WGS sequence"/>
</dbReference>
<dbReference type="EMBL" id="BAABGU010000006">
    <property type="protein sequence ID" value="GAA4565950.1"/>
    <property type="molecule type" value="Genomic_DNA"/>
</dbReference>
<comment type="caution">
    <text evidence="2">The sequence shown here is derived from an EMBL/GenBank/DDBJ whole genome shotgun (WGS) entry which is preliminary data.</text>
</comment>
<proteinExistence type="predicted"/>
<keyword evidence="1" id="KW-0472">Membrane</keyword>
<keyword evidence="1" id="KW-1133">Transmembrane helix</keyword>
<gene>
    <name evidence="2" type="ORF">GCM10023176_15100</name>
</gene>
<accession>A0ABP8SDI4</accession>
<organism evidence="2 3">
    <name type="scientific">Micromonospora coerulea</name>
    <dbReference type="NCBI Taxonomy" id="47856"/>
    <lineage>
        <taxon>Bacteria</taxon>
        <taxon>Bacillati</taxon>
        <taxon>Actinomycetota</taxon>
        <taxon>Actinomycetes</taxon>
        <taxon>Micromonosporales</taxon>
        <taxon>Micromonosporaceae</taxon>
        <taxon>Micromonospora</taxon>
    </lineage>
</organism>
<evidence type="ECO:0000313" key="3">
    <source>
        <dbReference type="Proteomes" id="UP001500307"/>
    </source>
</evidence>
<keyword evidence="1" id="KW-0812">Transmembrane</keyword>